<organism evidence="1 2">
    <name type="scientific">Populus alba x Populus x berolinensis</name>
    <dbReference type="NCBI Taxonomy" id="444605"/>
    <lineage>
        <taxon>Eukaryota</taxon>
        <taxon>Viridiplantae</taxon>
        <taxon>Streptophyta</taxon>
        <taxon>Embryophyta</taxon>
        <taxon>Tracheophyta</taxon>
        <taxon>Spermatophyta</taxon>
        <taxon>Magnoliopsida</taxon>
        <taxon>eudicotyledons</taxon>
        <taxon>Gunneridae</taxon>
        <taxon>Pentapetalae</taxon>
        <taxon>rosids</taxon>
        <taxon>fabids</taxon>
        <taxon>Malpighiales</taxon>
        <taxon>Salicaceae</taxon>
        <taxon>Saliceae</taxon>
        <taxon>Populus</taxon>
    </lineage>
</organism>
<accession>A0AAD6M8E6</accession>
<reference evidence="1" key="1">
    <citation type="journal article" date="2023" name="Mol. Ecol. Resour.">
        <title>Chromosome-level genome assembly of a triploid poplar Populus alba 'Berolinensis'.</title>
        <authorList>
            <person name="Chen S."/>
            <person name="Yu Y."/>
            <person name="Wang X."/>
            <person name="Wang S."/>
            <person name="Zhang T."/>
            <person name="Zhou Y."/>
            <person name="He R."/>
            <person name="Meng N."/>
            <person name="Wang Y."/>
            <person name="Liu W."/>
            <person name="Liu Z."/>
            <person name="Liu J."/>
            <person name="Guo Q."/>
            <person name="Huang H."/>
            <person name="Sederoff R.R."/>
            <person name="Wang G."/>
            <person name="Qu G."/>
            <person name="Chen S."/>
        </authorList>
    </citation>
    <scope>NUCLEOTIDE SEQUENCE</scope>
    <source>
        <strain evidence="1">SC-2020</strain>
    </source>
</reference>
<dbReference type="InterPro" id="IPR020095">
    <property type="entry name" value="PsdUridine_synth_TruA_C"/>
</dbReference>
<name>A0AAD6M8E6_9ROSI</name>
<dbReference type="AlphaFoldDB" id="A0AAD6M8E6"/>
<comment type="caution">
    <text evidence="1">The sequence shown here is derived from an EMBL/GenBank/DDBJ whole genome shotgun (WGS) entry which is preliminary data.</text>
</comment>
<dbReference type="EMBL" id="JAQIZT010000010">
    <property type="protein sequence ID" value="KAJ6980794.1"/>
    <property type="molecule type" value="Genomic_DNA"/>
</dbReference>
<dbReference type="Gene3D" id="3.30.70.660">
    <property type="entry name" value="Pseudouridine synthase I, catalytic domain, C-terminal subdomain"/>
    <property type="match status" value="1"/>
</dbReference>
<evidence type="ECO:0000313" key="1">
    <source>
        <dbReference type="EMBL" id="KAJ6980794.1"/>
    </source>
</evidence>
<sequence length="135" mass="14996">MREAANHFIGTHDLSASVNSSRNDGMANPVKMELCSCKKSKAQVSCTRQVRKNMVALLLQIGKEAIPPDIVPKIPLNTHYLPHPTSRAVLRSNEKPCNAPLIGFKNASLLLWNTGHQPLRRNHGLLLRDSPCRRS</sequence>
<dbReference type="GO" id="GO:0009982">
    <property type="term" value="F:pseudouridine synthase activity"/>
    <property type="evidence" value="ECO:0007669"/>
    <property type="project" value="InterPro"/>
</dbReference>
<dbReference type="Proteomes" id="UP001164929">
    <property type="component" value="Chromosome 10"/>
</dbReference>
<proteinExistence type="predicted"/>
<protein>
    <submittedName>
        <fullName evidence="1">Uncharacterized protein</fullName>
    </submittedName>
</protein>
<keyword evidence="2" id="KW-1185">Reference proteome</keyword>
<gene>
    <name evidence="1" type="ORF">NC653_024221</name>
</gene>
<dbReference type="GO" id="GO:0003723">
    <property type="term" value="F:RNA binding"/>
    <property type="evidence" value="ECO:0007669"/>
    <property type="project" value="InterPro"/>
</dbReference>
<evidence type="ECO:0000313" key="2">
    <source>
        <dbReference type="Proteomes" id="UP001164929"/>
    </source>
</evidence>